<reference evidence="8 9" key="1">
    <citation type="submission" date="2019-08" db="EMBL/GenBank/DDBJ databases">
        <title>In-depth cultivation of the pig gut microbiome towards novel bacterial diversity and tailored functional studies.</title>
        <authorList>
            <person name="Wylensek D."/>
            <person name="Hitch T.C.A."/>
            <person name="Clavel T."/>
        </authorList>
    </citation>
    <scope>NUCLEOTIDE SEQUENCE [LARGE SCALE GENOMIC DNA]</scope>
    <source>
        <strain evidence="8 9">WCA-693-APC-MOT-I</strain>
    </source>
</reference>
<gene>
    <name evidence="8" type="ORF">FYJ58_02175</name>
</gene>
<dbReference type="RefSeq" id="WP_154516602.1">
    <property type="nucleotide sequence ID" value="NZ_VUMT01000002.1"/>
</dbReference>
<feature type="transmembrane region" description="Helical" evidence="7">
    <location>
        <begin position="400"/>
        <end position="422"/>
    </location>
</feature>
<name>A0A6L5XV37_9FIRM</name>
<evidence type="ECO:0000256" key="4">
    <source>
        <dbReference type="ARBA" id="ARBA00022692"/>
    </source>
</evidence>
<feature type="transmembrane region" description="Helical" evidence="7">
    <location>
        <begin position="202"/>
        <end position="228"/>
    </location>
</feature>
<comment type="caution">
    <text evidence="8">The sequence shown here is derived from an EMBL/GenBank/DDBJ whole genome shotgun (WGS) entry which is preliminary data.</text>
</comment>
<keyword evidence="2" id="KW-0813">Transport</keyword>
<comment type="subcellular location">
    <subcellularLocation>
        <location evidence="1">Cell membrane</location>
        <topology evidence="1">Multi-pass membrane protein</topology>
    </subcellularLocation>
</comment>
<keyword evidence="4 7" id="KW-0812">Transmembrane</keyword>
<dbReference type="GO" id="GO:0042910">
    <property type="term" value="F:xenobiotic transmembrane transporter activity"/>
    <property type="evidence" value="ECO:0007669"/>
    <property type="project" value="InterPro"/>
</dbReference>
<evidence type="ECO:0000256" key="6">
    <source>
        <dbReference type="ARBA" id="ARBA00023136"/>
    </source>
</evidence>
<accession>A0A6L5XV37</accession>
<evidence type="ECO:0000256" key="7">
    <source>
        <dbReference type="SAM" id="Phobius"/>
    </source>
</evidence>
<feature type="transmembrane region" description="Helical" evidence="7">
    <location>
        <begin position="63"/>
        <end position="87"/>
    </location>
</feature>
<feature type="transmembrane region" description="Helical" evidence="7">
    <location>
        <begin position="332"/>
        <end position="352"/>
    </location>
</feature>
<dbReference type="AlphaFoldDB" id="A0A6L5XV37"/>
<keyword evidence="9" id="KW-1185">Reference proteome</keyword>
<dbReference type="EMBL" id="VUMT01000002">
    <property type="protein sequence ID" value="MSS62700.1"/>
    <property type="molecule type" value="Genomic_DNA"/>
</dbReference>
<feature type="transmembrane region" description="Helical" evidence="7">
    <location>
        <begin position="99"/>
        <end position="121"/>
    </location>
</feature>
<feature type="transmembrane region" description="Helical" evidence="7">
    <location>
        <begin position="141"/>
        <end position="162"/>
    </location>
</feature>
<feature type="transmembrane region" description="Helical" evidence="7">
    <location>
        <begin position="428"/>
        <end position="445"/>
    </location>
</feature>
<dbReference type="InterPro" id="IPR047135">
    <property type="entry name" value="YsiQ"/>
</dbReference>
<dbReference type="GO" id="GO:0005886">
    <property type="term" value="C:plasma membrane"/>
    <property type="evidence" value="ECO:0007669"/>
    <property type="project" value="UniProtKB-SubCell"/>
</dbReference>
<feature type="transmembrane region" description="Helical" evidence="7">
    <location>
        <begin position="23"/>
        <end position="43"/>
    </location>
</feature>
<feature type="transmembrane region" description="Helical" evidence="7">
    <location>
        <begin position="364"/>
        <end position="388"/>
    </location>
</feature>
<evidence type="ECO:0000256" key="5">
    <source>
        <dbReference type="ARBA" id="ARBA00022989"/>
    </source>
</evidence>
<proteinExistence type="predicted"/>
<dbReference type="PANTHER" id="PTHR42925">
    <property type="entry name" value="MULTIDRUG AND TOXIN EFFLUX PROTEIN MATE FAMILY"/>
    <property type="match status" value="1"/>
</dbReference>
<dbReference type="InterPro" id="IPR002528">
    <property type="entry name" value="MATE_fam"/>
</dbReference>
<dbReference type="Pfam" id="PF01554">
    <property type="entry name" value="MatE"/>
    <property type="match status" value="2"/>
</dbReference>
<evidence type="ECO:0000313" key="8">
    <source>
        <dbReference type="EMBL" id="MSS62700.1"/>
    </source>
</evidence>
<keyword evidence="3" id="KW-1003">Cell membrane</keyword>
<dbReference type="NCBIfam" id="TIGR00797">
    <property type="entry name" value="matE"/>
    <property type="match status" value="1"/>
</dbReference>
<dbReference type="GO" id="GO:0015297">
    <property type="term" value="F:antiporter activity"/>
    <property type="evidence" value="ECO:0007669"/>
    <property type="project" value="InterPro"/>
</dbReference>
<dbReference type="PIRSF" id="PIRSF006603">
    <property type="entry name" value="DinF"/>
    <property type="match status" value="1"/>
</dbReference>
<feature type="transmembrane region" description="Helical" evidence="7">
    <location>
        <begin position="174"/>
        <end position="196"/>
    </location>
</feature>
<organism evidence="8 9">
    <name type="scientific">Velocimicrobium porci</name>
    <dbReference type="NCBI Taxonomy" id="2606634"/>
    <lineage>
        <taxon>Bacteria</taxon>
        <taxon>Bacillati</taxon>
        <taxon>Bacillota</taxon>
        <taxon>Clostridia</taxon>
        <taxon>Lachnospirales</taxon>
        <taxon>Lachnospiraceae</taxon>
        <taxon>Velocimicrobium</taxon>
    </lineage>
</organism>
<sequence length="459" mass="50559">MSNQSTQTLTLTQEQNKAFYQKVFALVIPMALQNLINVGVTAADTIMLGKISETVLSGASLAGQIQFILTLIFFGLTSGASVLTAQYWGKRDTKKIEQILMLTIDVALIISLIFTLSALFIPGALMHIYTSDPAVIEAGIVYLRITSVSYLMMSITMVYLNVMKSVERVVISTIVYTLSLFINIGINAVLIFGLLGFPKLGIMGAAIGTLIARTFELVLVFIYAYKINKTIRIRIYHMFHIEKTLFKDFVVYSVPVLLNELLWGVGASANSAIIGHLSTSAAAANSVAQVCRQLATVVTFGVSGATAIFLGKTIGEHKFELAKIYSKKFIKLALLTGTIGGTLIFLSRPIVLSVMNFSAETANYLTVMLFVMFYFSIAQAFSCTLIVGIFRAGGDTKYGLFCDVGAMWGFSILFGFLAAFVFKWDIRLVYIILMSDEIIKIPIAVRRYKSMKWLKDVTR</sequence>
<protein>
    <submittedName>
        <fullName evidence="8">MATE family efflux transporter</fullName>
    </submittedName>
</protein>
<keyword evidence="5 7" id="KW-1133">Transmembrane helix</keyword>
<evidence type="ECO:0000313" key="9">
    <source>
        <dbReference type="Proteomes" id="UP000482209"/>
    </source>
</evidence>
<evidence type="ECO:0000256" key="2">
    <source>
        <dbReference type="ARBA" id="ARBA00022448"/>
    </source>
</evidence>
<dbReference type="InterPro" id="IPR048279">
    <property type="entry name" value="MdtK-like"/>
</dbReference>
<keyword evidence="6 7" id="KW-0472">Membrane</keyword>
<dbReference type="CDD" id="cd13134">
    <property type="entry name" value="MATE_like_8"/>
    <property type="match status" value="1"/>
</dbReference>
<evidence type="ECO:0000256" key="1">
    <source>
        <dbReference type="ARBA" id="ARBA00004651"/>
    </source>
</evidence>
<dbReference type="PANTHER" id="PTHR42925:SF2">
    <property type="entry name" value="NA+ DRIVEN MULTIDRUG EFFLUX PUMP"/>
    <property type="match status" value="1"/>
</dbReference>
<dbReference type="Proteomes" id="UP000482209">
    <property type="component" value="Unassembled WGS sequence"/>
</dbReference>
<evidence type="ECO:0000256" key="3">
    <source>
        <dbReference type="ARBA" id="ARBA00022475"/>
    </source>
</evidence>